<accession>A0A4Y9Z7E4</accession>
<dbReference type="OrthoDB" id="27073at2759"/>
<dbReference type="Proteomes" id="UP000298327">
    <property type="component" value="Unassembled WGS sequence"/>
</dbReference>
<evidence type="ECO:0000313" key="2">
    <source>
        <dbReference type="EMBL" id="TFY70786.1"/>
    </source>
</evidence>
<dbReference type="InterPro" id="IPR016159">
    <property type="entry name" value="Cullin_repeat-like_dom_sf"/>
</dbReference>
<protein>
    <submittedName>
        <fullName evidence="2">Uncharacterized protein</fullName>
    </submittedName>
</protein>
<evidence type="ECO:0000256" key="1">
    <source>
        <dbReference type="SAM" id="MobiDB-lite"/>
    </source>
</evidence>
<evidence type="ECO:0000313" key="3">
    <source>
        <dbReference type="Proteomes" id="UP000298327"/>
    </source>
</evidence>
<dbReference type="STRING" id="205917.A0A4Y9Z7E4"/>
<sequence>MTPPKRPRLISRITWITTAIYNYRSGFRMPADLLDDETRKMMPGWDVYERLDIYYTSVVQELLAEAAADTVALVQHLVPTYTRYTAGAARLRRVLYYLERTFIKKAVFKGRGWLACGDINMNEWMRADHWQLNVKANYGDLVTAKLKKWGWEKGEPQDILALAESCAEAASGSNCIIPLASLARRRFRAQVLEPLLGPDANMSAKQGEGGPSGSEGRLESAVKELIESTDGAGKEKIRLAKDVAHMLKTCGVQPDHPVRKRLDDHIGMKTYRAPADA</sequence>
<keyword evidence="3" id="KW-1185">Reference proteome</keyword>
<dbReference type="AlphaFoldDB" id="A0A4Y9Z7E4"/>
<comment type="caution">
    <text evidence="2">The sequence shown here is derived from an EMBL/GenBank/DDBJ whole genome shotgun (WGS) entry which is preliminary data.</text>
</comment>
<dbReference type="SUPFAM" id="SSF74788">
    <property type="entry name" value="Cullin repeat-like"/>
    <property type="match status" value="1"/>
</dbReference>
<reference evidence="2 3" key="1">
    <citation type="submission" date="2019-02" db="EMBL/GenBank/DDBJ databases">
        <title>Genome sequencing of the rare red list fungi Dentipellis fragilis.</title>
        <authorList>
            <person name="Buettner E."/>
            <person name="Kellner H."/>
        </authorList>
    </citation>
    <scope>NUCLEOTIDE SEQUENCE [LARGE SCALE GENOMIC DNA]</scope>
    <source>
        <strain evidence="2 3">DSM 105465</strain>
    </source>
</reference>
<feature type="region of interest" description="Disordered" evidence="1">
    <location>
        <begin position="198"/>
        <end position="219"/>
    </location>
</feature>
<name>A0A4Y9Z7E4_9AGAM</name>
<organism evidence="2 3">
    <name type="scientific">Dentipellis fragilis</name>
    <dbReference type="NCBI Taxonomy" id="205917"/>
    <lineage>
        <taxon>Eukaryota</taxon>
        <taxon>Fungi</taxon>
        <taxon>Dikarya</taxon>
        <taxon>Basidiomycota</taxon>
        <taxon>Agaricomycotina</taxon>
        <taxon>Agaricomycetes</taxon>
        <taxon>Russulales</taxon>
        <taxon>Hericiaceae</taxon>
        <taxon>Dentipellis</taxon>
    </lineage>
</organism>
<dbReference type="EMBL" id="SEOQ01000082">
    <property type="protein sequence ID" value="TFY70786.1"/>
    <property type="molecule type" value="Genomic_DNA"/>
</dbReference>
<dbReference type="Gene3D" id="1.20.1310.10">
    <property type="entry name" value="Cullin Repeats"/>
    <property type="match status" value="1"/>
</dbReference>
<proteinExistence type="predicted"/>
<gene>
    <name evidence="2" type="ORF">EVG20_g2206</name>
</gene>